<sequence length="329" mass="35363">MRQVSPPSMTQSTAHTLHPSPFSSSHHHQHRRTPSNGSKLRAVRPALHRRGTTNYSIHKLGSGQAKQSVSVDDDCETEMAASFLNFCAMCERQITVPDNSLLYCSERCRRKDSCKPLSASCPSTASMPLSTSPPTSPPMSPRAIVAPMTPTRRPSAGIRIPGEHHDAKTDLDPTEWKPVIPMGSLPNGLSTLATSEAWHYLSQFHDEPMTPMRRPRAIHRTSTTSLSALSAPSASGITLPALTSTPSTVASSFSSNASDAPGLLHEPIHNRPLPPRHSSSNVAKGVQLVVPHVKTSAEDVTAPDMSDHGSIFPASSSIWNGSDKTLTRA</sequence>
<organism evidence="2 3">
    <name type="scientific">Aspergillus chevalieri</name>
    <name type="common">Eurotium chevalieri</name>
    <dbReference type="NCBI Taxonomy" id="182096"/>
    <lineage>
        <taxon>Eukaryota</taxon>
        <taxon>Fungi</taxon>
        <taxon>Dikarya</taxon>
        <taxon>Ascomycota</taxon>
        <taxon>Pezizomycotina</taxon>
        <taxon>Eurotiomycetes</taxon>
        <taxon>Eurotiomycetidae</taxon>
        <taxon>Eurotiales</taxon>
        <taxon>Aspergillaceae</taxon>
        <taxon>Aspergillus</taxon>
        <taxon>Aspergillus subgen. Aspergillus</taxon>
    </lineage>
</organism>
<accession>A0A7R7VX51</accession>
<evidence type="ECO:0000256" key="1">
    <source>
        <dbReference type="SAM" id="MobiDB-lite"/>
    </source>
</evidence>
<dbReference type="EMBL" id="AP024423">
    <property type="protein sequence ID" value="BCR92413.1"/>
    <property type="molecule type" value="Genomic_DNA"/>
</dbReference>
<evidence type="ECO:0000313" key="2">
    <source>
        <dbReference type="EMBL" id="BCR92413.1"/>
    </source>
</evidence>
<dbReference type="KEGG" id="ache:ACHE_80313A"/>
<keyword evidence="3" id="KW-1185">Reference proteome</keyword>
<feature type="region of interest" description="Disordered" evidence="1">
    <location>
        <begin position="153"/>
        <end position="174"/>
    </location>
</feature>
<proteinExistence type="predicted"/>
<feature type="region of interest" description="Disordered" evidence="1">
    <location>
        <begin position="253"/>
        <end position="280"/>
    </location>
</feature>
<dbReference type="AlphaFoldDB" id="A0A7R7VX51"/>
<reference evidence="2" key="2">
    <citation type="submission" date="2021-02" db="EMBL/GenBank/DDBJ databases">
        <title>Aspergillus chevalieri M1 genome sequence.</title>
        <authorList>
            <person name="Kadooka C."/>
            <person name="Mori K."/>
            <person name="Futagami T."/>
        </authorList>
    </citation>
    <scope>NUCLEOTIDE SEQUENCE</scope>
    <source>
        <strain evidence="2">M1</strain>
    </source>
</reference>
<dbReference type="Pfam" id="PF12855">
    <property type="entry name" value="Ecl1"/>
    <property type="match status" value="1"/>
</dbReference>
<evidence type="ECO:0008006" key="4">
    <source>
        <dbReference type="Google" id="ProtNLM"/>
    </source>
</evidence>
<evidence type="ECO:0000313" key="3">
    <source>
        <dbReference type="Proteomes" id="UP000637239"/>
    </source>
</evidence>
<name>A0A7R7VX51_ASPCH</name>
<dbReference type="RefSeq" id="XP_043140926.1">
    <property type="nucleotide sequence ID" value="XM_043283670.1"/>
</dbReference>
<dbReference type="GeneID" id="66986762"/>
<dbReference type="Proteomes" id="UP000637239">
    <property type="component" value="Chromosome 8"/>
</dbReference>
<feature type="compositionally biased region" description="Basic and acidic residues" evidence="1">
    <location>
        <begin position="161"/>
        <end position="174"/>
    </location>
</feature>
<protein>
    <recommendedName>
        <fullName evidence="4">Life-span regulatory factor-domain-containing protein</fullName>
    </recommendedName>
</protein>
<reference evidence="2" key="1">
    <citation type="submission" date="2021-01" db="EMBL/GenBank/DDBJ databases">
        <authorList>
            <consortium name="Aspergillus chevalieri M1 genome sequencing consortium"/>
            <person name="Kazuki M."/>
            <person name="Futagami T."/>
        </authorList>
    </citation>
    <scope>NUCLEOTIDE SEQUENCE</scope>
    <source>
        <strain evidence="2">M1</strain>
    </source>
</reference>
<feature type="compositionally biased region" description="Low complexity" evidence="1">
    <location>
        <begin position="122"/>
        <end position="133"/>
    </location>
</feature>
<feature type="region of interest" description="Disordered" evidence="1">
    <location>
        <begin position="1"/>
        <end position="43"/>
    </location>
</feature>
<feature type="compositionally biased region" description="Polar residues" evidence="1">
    <location>
        <begin position="1"/>
        <end position="15"/>
    </location>
</feature>
<gene>
    <name evidence="2" type="ORF">ACHE_80313A</name>
</gene>
<feature type="region of interest" description="Disordered" evidence="1">
    <location>
        <begin position="119"/>
        <end position="141"/>
    </location>
</feature>
<dbReference type="InterPro" id="IPR024368">
    <property type="entry name" value="Ecl1/2/3"/>
</dbReference>